<evidence type="ECO:0000256" key="1">
    <source>
        <dbReference type="SAM" id="Coils"/>
    </source>
</evidence>
<evidence type="ECO:0000313" key="3">
    <source>
        <dbReference type="Proteomes" id="UP000683360"/>
    </source>
</evidence>
<gene>
    <name evidence="2" type="ORF">MEDL_42830</name>
</gene>
<evidence type="ECO:0000313" key="2">
    <source>
        <dbReference type="EMBL" id="CAG2229948.1"/>
    </source>
</evidence>
<proteinExistence type="predicted"/>
<accession>A0A8S3TIM3</accession>
<sequence length="181" mass="20636">MCQQEVSLPFWCGVLGAGIINVEAAQQKIKLEDLQAKVSTINHAGDSSEIRKMILPFDESNKNRIRAIEKHETLTESKIIEMKTDIMKQIQDLKDTITRLNSDQNGLKDDLAEIKINLKETFGNIFEETKEVYKVTEHIHERINKLDVIVNGQYATNIVSLIKSGMSRLAKLAVNFFLYDQ</sequence>
<protein>
    <submittedName>
        <fullName evidence="2">Uncharacterized protein</fullName>
    </submittedName>
</protein>
<dbReference type="Proteomes" id="UP000683360">
    <property type="component" value="Unassembled WGS sequence"/>
</dbReference>
<name>A0A8S3TIM3_MYTED</name>
<feature type="coiled-coil region" evidence="1">
    <location>
        <begin position="83"/>
        <end position="110"/>
    </location>
</feature>
<reference evidence="2" key="1">
    <citation type="submission" date="2021-03" db="EMBL/GenBank/DDBJ databases">
        <authorList>
            <person name="Bekaert M."/>
        </authorList>
    </citation>
    <scope>NUCLEOTIDE SEQUENCE</scope>
</reference>
<keyword evidence="3" id="KW-1185">Reference proteome</keyword>
<dbReference type="EMBL" id="CAJPWZ010002041">
    <property type="protein sequence ID" value="CAG2229948.1"/>
    <property type="molecule type" value="Genomic_DNA"/>
</dbReference>
<organism evidence="2 3">
    <name type="scientific">Mytilus edulis</name>
    <name type="common">Blue mussel</name>
    <dbReference type="NCBI Taxonomy" id="6550"/>
    <lineage>
        <taxon>Eukaryota</taxon>
        <taxon>Metazoa</taxon>
        <taxon>Spiralia</taxon>
        <taxon>Lophotrochozoa</taxon>
        <taxon>Mollusca</taxon>
        <taxon>Bivalvia</taxon>
        <taxon>Autobranchia</taxon>
        <taxon>Pteriomorphia</taxon>
        <taxon>Mytilida</taxon>
        <taxon>Mytiloidea</taxon>
        <taxon>Mytilidae</taxon>
        <taxon>Mytilinae</taxon>
        <taxon>Mytilus</taxon>
    </lineage>
</organism>
<comment type="caution">
    <text evidence="2">The sequence shown here is derived from an EMBL/GenBank/DDBJ whole genome shotgun (WGS) entry which is preliminary data.</text>
</comment>
<dbReference type="OrthoDB" id="10399290at2759"/>
<keyword evidence="1" id="KW-0175">Coiled coil</keyword>
<dbReference type="AlphaFoldDB" id="A0A8S3TIM3"/>